<dbReference type="GO" id="GO:0016787">
    <property type="term" value="F:hydrolase activity"/>
    <property type="evidence" value="ECO:0007669"/>
    <property type="project" value="UniProtKB-KW"/>
</dbReference>
<proteinExistence type="predicted"/>
<dbReference type="Gene3D" id="1.10.150.750">
    <property type="match status" value="1"/>
</dbReference>
<dbReference type="AlphaFoldDB" id="A0A6A6UB28"/>
<accession>A0A6A6UB28</accession>
<dbReference type="EMBL" id="MU004236">
    <property type="protein sequence ID" value="KAF2668308.1"/>
    <property type="molecule type" value="Genomic_DNA"/>
</dbReference>
<keyword evidence="1" id="KW-0378">Hydrolase</keyword>
<dbReference type="PANTHER" id="PTHR43316:SF9">
    <property type="entry name" value="ACID DEHALOGENASE, PUTATIVE (AFU_ORTHOLOGUE AFUA_6G14460)-RELATED"/>
    <property type="match status" value="1"/>
</dbReference>
<dbReference type="SUPFAM" id="SSF56784">
    <property type="entry name" value="HAD-like"/>
    <property type="match status" value="1"/>
</dbReference>
<evidence type="ECO:0000313" key="2">
    <source>
        <dbReference type="EMBL" id="KAF2668308.1"/>
    </source>
</evidence>
<dbReference type="InterPro" id="IPR023214">
    <property type="entry name" value="HAD_sf"/>
</dbReference>
<evidence type="ECO:0000256" key="1">
    <source>
        <dbReference type="ARBA" id="ARBA00022801"/>
    </source>
</evidence>
<organism evidence="2 3">
    <name type="scientific">Microthyrium microscopicum</name>
    <dbReference type="NCBI Taxonomy" id="703497"/>
    <lineage>
        <taxon>Eukaryota</taxon>
        <taxon>Fungi</taxon>
        <taxon>Dikarya</taxon>
        <taxon>Ascomycota</taxon>
        <taxon>Pezizomycotina</taxon>
        <taxon>Dothideomycetes</taxon>
        <taxon>Dothideomycetes incertae sedis</taxon>
        <taxon>Microthyriales</taxon>
        <taxon>Microthyriaceae</taxon>
        <taxon>Microthyrium</taxon>
    </lineage>
</organism>
<dbReference type="OrthoDB" id="444127at2759"/>
<sequence>MSFNPLKVKALFFDIYATLIDWESGIYPQLLHLSQQLPPSSPLASDTPKTRETLLRMYAANEKTVELENPKLAYPQILEQVYARIASELNVPFSTSDQISFGQSIGTWPAFPDTVAAMQILSKHYKLFVLSNVVNASFARTCAGPLDGVNWDGIYTAEQIGSYKPNSANYNLVVTRLREDFGIEKGGIVQVAQSLDLDHVSGKRLGFEPGVWIKRGGAAMGGNREELEGKGMIELGAIYGTLGEMAVAVEEAFSKT</sequence>
<dbReference type="Proteomes" id="UP000799302">
    <property type="component" value="Unassembled WGS sequence"/>
</dbReference>
<protein>
    <submittedName>
        <fullName evidence="2">HAD-like protein</fullName>
    </submittedName>
</protein>
<keyword evidence="3" id="KW-1185">Reference proteome</keyword>
<gene>
    <name evidence="2" type="ORF">BT63DRAFT_425633</name>
</gene>
<dbReference type="PANTHER" id="PTHR43316">
    <property type="entry name" value="HYDROLASE, HALOACID DELAHOGENASE-RELATED"/>
    <property type="match status" value="1"/>
</dbReference>
<dbReference type="Gene3D" id="3.40.50.1000">
    <property type="entry name" value="HAD superfamily/HAD-like"/>
    <property type="match status" value="1"/>
</dbReference>
<name>A0A6A6UB28_9PEZI</name>
<evidence type="ECO:0000313" key="3">
    <source>
        <dbReference type="Proteomes" id="UP000799302"/>
    </source>
</evidence>
<dbReference type="InterPro" id="IPR051540">
    <property type="entry name" value="S-2-haloacid_dehalogenase"/>
</dbReference>
<dbReference type="InterPro" id="IPR036412">
    <property type="entry name" value="HAD-like_sf"/>
</dbReference>
<reference evidence="2" key="1">
    <citation type="journal article" date="2020" name="Stud. Mycol.">
        <title>101 Dothideomycetes genomes: a test case for predicting lifestyles and emergence of pathogens.</title>
        <authorList>
            <person name="Haridas S."/>
            <person name="Albert R."/>
            <person name="Binder M."/>
            <person name="Bloem J."/>
            <person name="Labutti K."/>
            <person name="Salamov A."/>
            <person name="Andreopoulos B."/>
            <person name="Baker S."/>
            <person name="Barry K."/>
            <person name="Bills G."/>
            <person name="Bluhm B."/>
            <person name="Cannon C."/>
            <person name="Castanera R."/>
            <person name="Culley D."/>
            <person name="Daum C."/>
            <person name="Ezra D."/>
            <person name="Gonzalez J."/>
            <person name="Henrissat B."/>
            <person name="Kuo A."/>
            <person name="Liang C."/>
            <person name="Lipzen A."/>
            <person name="Lutzoni F."/>
            <person name="Magnuson J."/>
            <person name="Mondo S."/>
            <person name="Nolan M."/>
            <person name="Ohm R."/>
            <person name="Pangilinan J."/>
            <person name="Park H.-J."/>
            <person name="Ramirez L."/>
            <person name="Alfaro M."/>
            <person name="Sun H."/>
            <person name="Tritt A."/>
            <person name="Yoshinaga Y."/>
            <person name="Zwiers L.-H."/>
            <person name="Turgeon B."/>
            <person name="Goodwin S."/>
            <person name="Spatafora J."/>
            <person name="Crous P."/>
            <person name="Grigoriev I."/>
        </authorList>
    </citation>
    <scope>NUCLEOTIDE SEQUENCE</scope>
    <source>
        <strain evidence="2">CBS 115976</strain>
    </source>
</reference>